<accession>A0AAN7UC85</accession>
<dbReference type="InterPro" id="IPR008927">
    <property type="entry name" value="6-PGluconate_DH-like_C_sf"/>
</dbReference>
<dbReference type="InterPro" id="IPR006115">
    <property type="entry name" value="6PGDH_NADP-bd"/>
</dbReference>
<evidence type="ECO:0000256" key="2">
    <source>
        <dbReference type="ARBA" id="ARBA00006013"/>
    </source>
</evidence>
<dbReference type="GO" id="GO:0051287">
    <property type="term" value="F:NAD binding"/>
    <property type="evidence" value="ECO:0007669"/>
    <property type="project" value="InterPro"/>
</dbReference>
<evidence type="ECO:0000256" key="4">
    <source>
        <dbReference type="ARBA" id="ARBA00022456"/>
    </source>
</evidence>
<name>A0AAN7UC85_9PEZI</name>
<evidence type="ECO:0000256" key="7">
    <source>
        <dbReference type="ARBA" id="ARBA00049197"/>
    </source>
</evidence>
<dbReference type="SUPFAM" id="SSF51735">
    <property type="entry name" value="NAD(P)-binding Rossmann-fold domains"/>
    <property type="match status" value="1"/>
</dbReference>
<dbReference type="Gene3D" id="3.40.50.720">
    <property type="entry name" value="NAD(P)-binding Rossmann-like Domain"/>
    <property type="match status" value="1"/>
</dbReference>
<dbReference type="PANTHER" id="PTHR22981">
    <property type="entry name" value="3-HYDROXYISOBUTYRATE DEHYDROGENASE-RELATED"/>
    <property type="match status" value="1"/>
</dbReference>
<evidence type="ECO:0000256" key="5">
    <source>
        <dbReference type="ARBA" id="ARBA00023002"/>
    </source>
</evidence>
<feature type="active site" evidence="8">
    <location>
        <position position="190"/>
    </location>
</feature>
<sequence length="319" mass="34156">MTIETDPSIRYGFIGVGVMGWGMAMNLRQKIPKEAKMVICEISESRRNQFLQEVQSKGAVKAANNPKDVAEQSDVVITMLPTGSHVRDVFTNKEDGLLSAASRDTPINFIDCSTIETATSVEIGAEVAKSKLGTFIDAPVSGGPNGANGATLAIMVGGSEEDWERAEPILRMMGKNIFHCGPLSAGLATKQINNYLSAVSTVGVCEAMNMGIKYGLDPKKLADVINVSSGRCYNSLDQNPVKGVTPGAASEKDFVGGFSVELCKGVLDMAVALGEQVGAKSILSDRVLAIYDKALKDERTRGRDSRSIYKFYAEDDDVL</sequence>
<dbReference type="InterPro" id="IPR036291">
    <property type="entry name" value="NAD(P)-bd_dom_sf"/>
</dbReference>
<keyword evidence="12" id="KW-1185">Reference proteome</keyword>
<keyword evidence="4" id="KW-0101">Branched-chain amino acid catabolism</keyword>
<evidence type="ECO:0000259" key="9">
    <source>
        <dbReference type="Pfam" id="PF03446"/>
    </source>
</evidence>
<dbReference type="InterPro" id="IPR013328">
    <property type="entry name" value="6PGD_dom2"/>
</dbReference>
<dbReference type="PANTHER" id="PTHR22981:SF7">
    <property type="entry name" value="3-HYDROXYISOBUTYRATE DEHYDROGENASE, MITOCHONDRIAL"/>
    <property type="match status" value="1"/>
</dbReference>
<evidence type="ECO:0000256" key="6">
    <source>
        <dbReference type="ARBA" id="ARBA00023027"/>
    </source>
</evidence>
<dbReference type="EC" id="1.1.1.31" evidence="3"/>
<proteinExistence type="inferred from homology"/>
<dbReference type="EMBL" id="JAWHQM010000001">
    <property type="protein sequence ID" value="KAK5624341.1"/>
    <property type="molecule type" value="Genomic_DNA"/>
</dbReference>
<evidence type="ECO:0000259" key="10">
    <source>
        <dbReference type="Pfam" id="PF14833"/>
    </source>
</evidence>
<evidence type="ECO:0000313" key="11">
    <source>
        <dbReference type="EMBL" id="KAK5624341.1"/>
    </source>
</evidence>
<feature type="domain" description="3-hydroxyisobutyrate dehydrogenase-like NAD-binding" evidence="10">
    <location>
        <begin position="185"/>
        <end position="311"/>
    </location>
</feature>
<dbReference type="Pfam" id="PF03446">
    <property type="entry name" value="NAD_binding_2"/>
    <property type="match status" value="1"/>
</dbReference>
<dbReference type="AlphaFoldDB" id="A0AAN7UC85"/>
<evidence type="ECO:0000256" key="8">
    <source>
        <dbReference type="PIRSR" id="PIRSR000103-1"/>
    </source>
</evidence>
<gene>
    <name evidence="11" type="ORF">RRF57_000057</name>
</gene>
<dbReference type="Pfam" id="PF14833">
    <property type="entry name" value="NAD_binding_11"/>
    <property type="match status" value="1"/>
</dbReference>
<protein>
    <recommendedName>
        <fullName evidence="3">3-hydroxyisobutyrate dehydrogenase</fullName>
        <ecNumber evidence="3">1.1.1.31</ecNumber>
    </recommendedName>
</protein>
<dbReference type="InterPro" id="IPR029154">
    <property type="entry name" value="HIBADH-like_NADP-bd"/>
</dbReference>
<evidence type="ECO:0000256" key="3">
    <source>
        <dbReference type="ARBA" id="ARBA00012991"/>
    </source>
</evidence>
<evidence type="ECO:0000313" key="12">
    <source>
        <dbReference type="Proteomes" id="UP001305414"/>
    </source>
</evidence>
<comment type="pathway">
    <text evidence="1">Amino-acid degradation; L-valine degradation.</text>
</comment>
<dbReference type="GO" id="GO:0008442">
    <property type="term" value="F:3-hydroxyisobutyrate dehydrogenase activity"/>
    <property type="evidence" value="ECO:0007669"/>
    <property type="project" value="UniProtKB-EC"/>
</dbReference>
<dbReference type="Gene3D" id="1.10.1040.10">
    <property type="entry name" value="N-(1-d-carboxylethyl)-l-norvaline Dehydrogenase, domain 2"/>
    <property type="match status" value="1"/>
</dbReference>
<dbReference type="SUPFAM" id="SSF48179">
    <property type="entry name" value="6-phosphogluconate dehydrogenase C-terminal domain-like"/>
    <property type="match status" value="1"/>
</dbReference>
<reference evidence="11 12" key="1">
    <citation type="submission" date="2023-10" db="EMBL/GenBank/DDBJ databases">
        <title>Draft genome sequence of Xylaria bambusicola isolate GMP-LS, the root and basal stem rot pathogen of sugarcane in Indonesia.</title>
        <authorList>
            <person name="Selvaraj P."/>
            <person name="Muralishankar V."/>
            <person name="Muruganantham S."/>
            <person name="Sp S."/>
            <person name="Haryani S."/>
            <person name="Lau K.J.X."/>
            <person name="Naqvi N.I."/>
        </authorList>
    </citation>
    <scope>NUCLEOTIDE SEQUENCE [LARGE SCALE GENOMIC DNA]</scope>
    <source>
        <strain evidence="11">GMP-LS</strain>
    </source>
</reference>
<dbReference type="Proteomes" id="UP001305414">
    <property type="component" value="Unassembled WGS sequence"/>
</dbReference>
<dbReference type="PIRSF" id="PIRSF000103">
    <property type="entry name" value="HIBADH"/>
    <property type="match status" value="1"/>
</dbReference>
<keyword evidence="6" id="KW-0520">NAD</keyword>
<dbReference type="InterPro" id="IPR015815">
    <property type="entry name" value="HIBADH-related"/>
</dbReference>
<keyword evidence="5" id="KW-0560">Oxidoreductase</keyword>
<organism evidence="11 12">
    <name type="scientific">Xylaria bambusicola</name>
    <dbReference type="NCBI Taxonomy" id="326684"/>
    <lineage>
        <taxon>Eukaryota</taxon>
        <taxon>Fungi</taxon>
        <taxon>Dikarya</taxon>
        <taxon>Ascomycota</taxon>
        <taxon>Pezizomycotina</taxon>
        <taxon>Sordariomycetes</taxon>
        <taxon>Xylariomycetidae</taxon>
        <taxon>Xylariales</taxon>
        <taxon>Xylariaceae</taxon>
        <taxon>Xylaria</taxon>
    </lineage>
</organism>
<feature type="domain" description="6-phosphogluconate dehydrogenase NADP-binding" evidence="9">
    <location>
        <begin position="11"/>
        <end position="181"/>
    </location>
</feature>
<comment type="similarity">
    <text evidence="2">Belongs to the HIBADH-related family. 3-hydroxyisobutyrate dehydrogenase subfamily.</text>
</comment>
<dbReference type="GO" id="GO:0006574">
    <property type="term" value="P:L-valine catabolic process"/>
    <property type="evidence" value="ECO:0007669"/>
    <property type="project" value="TreeGrafter"/>
</dbReference>
<comment type="caution">
    <text evidence="11">The sequence shown here is derived from an EMBL/GenBank/DDBJ whole genome shotgun (WGS) entry which is preliminary data.</text>
</comment>
<dbReference type="GO" id="GO:0005739">
    <property type="term" value="C:mitochondrion"/>
    <property type="evidence" value="ECO:0007669"/>
    <property type="project" value="TreeGrafter"/>
</dbReference>
<dbReference type="GO" id="GO:0050661">
    <property type="term" value="F:NADP binding"/>
    <property type="evidence" value="ECO:0007669"/>
    <property type="project" value="InterPro"/>
</dbReference>
<comment type="catalytic activity">
    <reaction evidence="7">
        <text>3-hydroxy-2-methylpropanoate + NAD(+) = 2-methyl-3-oxopropanoate + NADH + H(+)</text>
        <dbReference type="Rhea" id="RHEA:17681"/>
        <dbReference type="ChEBI" id="CHEBI:11805"/>
        <dbReference type="ChEBI" id="CHEBI:15378"/>
        <dbReference type="ChEBI" id="CHEBI:57540"/>
        <dbReference type="ChEBI" id="CHEBI:57700"/>
        <dbReference type="ChEBI" id="CHEBI:57945"/>
        <dbReference type="EC" id="1.1.1.31"/>
    </reaction>
</comment>
<evidence type="ECO:0000256" key="1">
    <source>
        <dbReference type="ARBA" id="ARBA00005109"/>
    </source>
</evidence>